<evidence type="ECO:0000259" key="13">
    <source>
        <dbReference type="PROSITE" id="PS50885"/>
    </source>
</evidence>
<feature type="transmembrane region" description="Helical" evidence="12">
    <location>
        <begin position="285"/>
        <end position="304"/>
    </location>
</feature>
<dbReference type="InterPro" id="IPR036890">
    <property type="entry name" value="HATPase_C_sf"/>
</dbReference>
<evidence type="ECO:0000256" key="12">
    <source>
        <dbReference type="SAM" id="Phobius"/>
    </source>
</evidence>
<keyword evidence="7" id="KW-0418">Kinase</keyword>
<dbReference type="Pfam" id="PF06580">
    <property type="entry name" value="His_kinase"/>
    <property type="match status" value="1"/>
</dbReference>
<comment type="caution">
    <text evidence="14">The sequence shown here is derived from an EMBL/GenBank/DDBJ whole genome shotgun (WGS) entry which is preliminary data.</text>
</comment>
<dbReference type="SUPFAM" id="SSF158472">
    <property type="entry name" value="HAMP domain-like"/>
    <property type="match status" value="1"/>
</dbReference>
<dbReference type="RefSeq" id="WP_189010286.1">
    <property type="nucleotide sequence ID" value="NZ_BMHE01000006.1"/>
</dbReference>
<keyword evidence="8" id="KW-0067">ATP-binding</keyword>
<evidence type="ECO:0000256" key="1">
    <source>
        <dbReference type="ARBA" id="ARBA00004651"/>
    </source>
</evidence>
<dbReference type="EMBL" id="BMHE01000006">
    <property type="protein sequence ID" value="GGI46455.1"/>
    <property type="molecule type" value="Genomic_DNA"/>
</dbReference>
<dbReference type="InterPro" id="IPR003660">
    <property type="entry name" value="HAMP_dom"/>
</dbReference>
<dbReference type="Pfam" id="PF02518">
    <property type="entry name" value="HATPase_c"/>
    <property type="match status" value="1"/>
</dbReference>
<dbReference type="Gene3D" id="3.30.565.10">
    <property type="entry name" value="Histidine kinase-like ATPase, C-terminal domain"/>
    <property type="match status" value="1"/>
</dbReference>
<gene>
    <name evidence="14" type="ORF">GCM10008018_17180</name>
</gene>
<dbReference type="PROSITE" id="PS50885">
    <property type="entry name" value="HAMP"/>
    <property type="match status" value="1"/>
</dbReference>
<evidence type="ECO:0000256" key="5">
    <source>
        <dbReference type="ARBA" id="ARBA00022692"/>
    </source>
</evidence>
<dbReference type="SUPFAM" id="SSF55874">
    <property type="entry name" value="ATPase domain of HSP90 chaperone/DNA topoisomerase II/histidine kinase"/>
    <property type="match status" value="1"/>
</dbReference>
<dbReference type="SMART" id="SM00304">
    <property type="entry name" value="HAMP"/>
    <property type="match status" value="1"/>
</dbReference>
<evidence type="ECO:0000256" key="6">
    <source>
        <dbReference type="ARBA" id="ARBA00022741"/>
    </source>
</evidence>
<keyword evidence="2" id="KW-1003">Cell membrane</keyword>
<dbReference type="InterPro" id="IPR003594">
    <property type="entry name" value="HATPase_dom"/>
</dbReference>
<evidence type="ECO:0000256" key="3">
    <source>
        <dbReference type="ARBA" id="ARBA00022553"/>
    </source>
</evidence>
<reference evidence="15" key="1">
    <citation type="journal article" date="2019" name="Int. J. Syst. Evol. Microbiol.">
        <title>The Global Catalogue of Microorganisms (GCM) 10K type strain sequencing project: providing services to taxonomists for standard genome sequencing and annotation.</title>
        <authorList>
            <consortium name="The Broad Institute Genomics Platform"/>
            <consortium name="The Broad Institute Genome Sequencing Center for Infectious Disease"/>
            <person name="Wu L."/>
            <person name="Ma J."/>
        </authorList>
    </citation>
    <scope>NUCLEOTIDE SEQUENCE [LARGE SCALE GENOMIC DNA]</scope>
    <source>
        <strain evidence="15">CGMCC 1.15043</strain>
    </source>
</reference>
<dbReference type="InterPro" id="IPR010559">
    <property type="entry name" value="Sig_transdc_His_kin_internal"/>
</dbReference>
<evidence type="ECO:0000313" key="15">
    <source>
        <dbReference type="Proteomes" id="UP000615455"/>
    </source>
</evidence>
<dbReference type="Gene3D" id="6.10.340.10">
    <property type="match status" value="1"/>
</dbReference>
<keyword evidence="5 12" id="KW-0812">Transmembrane</keyword>
<comment type="subcellular location">
    <subcellularLocation>
        <location evidence="1">Cell membrane</location>
        <topology evidence="1">Multi-pass membrane protein</topology>
    </subcellularLocation>
</comment>
<keyword evidence="4" id="KW-0808">Transferase</keyword>
<dbReference type="CDD" id="cd06225">
    <property type="entry name" value="HAMP"/>
    <property type="match status" value="1"/>
</dbReference>
<feature type="domain" description="HAMP" evidence="13">
    <location>
        <begin position="306"/>
        <end position="358"/>
    </location>
</feature>
<keyword evidence="15" id="KW-1185">Reference proteome</keyword>
<evidence type="ECO:0000256" key="8">
    <source>
        <dbReference type="ARBA" id="ARBA00022840"/>
    </source>
</evidence>
<evidence type="ECO:0000256" key="10">
    <source>
        <dbReference type="ARBA" id="ARBA00023012"/>
    </source>
</evidence>
<evidence type="ECO:0000313" key="14">
    <source>
        <dbReference type="EMBL" id="GGI46455.1"/>
    </source>
</evidence>
<keyword evidence="11 12" id="KW-0472">Membrane</keyword>
<keyword evidence="6" id="KW-0547">Nucleotide-binding</keyword>
<keyword evidence="10" id="KW-0902">Two-component regulatory system</keyword>
<dbReference type="InterPro" id="IPR050640">
    <property type="entry name" value="Bact_2-comp_sensor_kinase"/>
</dbReference>
<evidence type="ECO:0000256" key="9">
    <source>
        <dbReference type="ARBA" id="ARBA00022989"/>
    </source>
</evidence>
<name>A0ABQ2BSE3_9BACL</name>
<evidence type="ECO:0000256" key="4">
    <source>
        <dbReference type="ARBA" id="ARBA00022679"/>
    </source>
</evidence>
<proteinExistence type="predicted"/>
<feature type="transmembrane region" description="Helical" evidence="12">
    <location>
        <begin position="12"/>
        <end position="28"/>
    </location>
</feature>
<sequence length="586" mass="68011">MNFKNSVRFKTVSGFILVVVPLVFFLFYNNMYAMNVVRDQVSLNYSKLLTHYVNGTDNMLKEFDYYFYRLESDPEIVSMQTNKTSLDDYVLAKQKVYNKFMTDIGYYSMINTFFVYSRSNDDLLLVTQESGDFHERYQTIQNYLSQTLRQTEPHHGNDWQLIQSGDPYFLVQMKDLGSEMYAGCLISLNSLAMPLSTWDMGEGGGTIIVTDGGQPLTEQFFPMQTYAGIKKQLHPVNQVYQIIRDETNKKEYLVVGESSKLAKIHYLIVVAEKKILQNLPYLHKAIYFLPLGVALVLALYLAFLQKIFFKPMGQLIRGMRKIGRGQFDVRLNESNSTEFAFLVSTFNDMVKQIEHLKISVYEEKIRVQQAEFKHLQVQINPHFYMNCLNIIYNLAALKDHKSVQKMALHLADYFRNLIRTDRTSVSLADEIQHIYNYLEIQVMRYPDSLTFAIRVEESYRDFQLPSLTLQPFVENAVIHGYKGNLECFCVEIEAFPDPDDPQHYFIVTISDNGKGFTPEMLQELSSDHYVNQSGDGHLGIWNVLRRLRMSYGTAKIHFANREQTGAEIRIRFPLQHHFGQGDDSNV</sequence>
<organism evidence="14 15">
    <name type="scientific">Paenibacillus marchantiophytorum</name>
    <dbReference type="NCBI Taxonomy" id="1619310"/>
    <lineage>
        <taxon>Bacteria</taxon>
        <taxon>Bacillati</taxon>
        <taxon>Bacillota</taxon>
        <taxon>Bacilli</taxon>
        <taxon>Bacillales</taxon>
        <taxon>Paenibacillaceae</taxon>
        <taxon>Paenibacillus</taxon>
    </lineage>
</organism>
<dbReference type="Proteomes" id="UP000615455">
    <property type="component" value="Unassembled WGS sequence"/>
</dbReference>
<evidence type="ECO:0000256" key="2">
    <source>
        <dbReference type="ARBA" id="ARBA00022475"/>
    </source>
</evidence>
<evidence type="ECO:0000256" key="11">
    <source>
        <dbReference type="ARBA" id="ARBA00023136"/>
    </source>
</evidence>
<dbReference type="Pfam" id="PF00672">
    <property type="entry name" value="HAMP"/>
    <property type="match status" value="1"/>
</dbReference>
<accession>A0ABQ2BSE3</accession>
<dbReference type="PANTHER" id="PTHR34220:SF11">
    <property type="entry name" value="SENSOR PROTEIN KINASE HPTS"/>
    <property type="match status" value="1"/>
</dbReference>
<keyword evidence="3" id="KW-0597">Phosphoprotein</keyword>
<dbReference type="PANTHER" id="PTHR34220">
    <property type="entry name" value="SENSOR HISTIDINE KINASE YPDA"/>
    <property type="match status" value="1"/>
</dbReference>
<keyword evidence="9 12" id="KW-1133">Transmembrane helix</keyword>
<protein>
    <recommendedName>
        <fullName evidence="13">HAMP domain-containing protein</fullName>
    </recommendedName>
</protein>
<evidence type="ECO:0000256" key="7">
    <source>
        <dbReference type="ARBA" id="ARBA00022777"/>
    </source>
</evidence>